<name>A0ABT3B2T1_9CYAN</name>
<protein>
    <submittedName>
        <fullName evidence="2">Uncharacterized protein</fullName>
    </submittedName>
</protein>
<proteinExistence type="predicted"/>
<evidence type="ECO:0000313" key="3">
    <source>
        <dbReference type="Proteomes" id="UP001526143"/>
    </source>
</evidence>
<evidence type="ECO:0000256" key="1">
    <source>
        <dbReference type="SAM" id="MobiDB-lite"/>
    </source>
</evidence>
<feature type="region of interest" description="Disordered" evidence="1">
    <location>
        <begin position="1"/>
        <end position="20"/>
    </location>
</feature>
<dbReference type="RefSeq" id="WP_263747333.1">
    <property type="nucleotide sequence ID" value="NZ_JAOWRF010000279.1"/>
</dbReference>
<comment type="caution">
    <text evidence="2">The sequence shown here is derived from an EMBL/GenBank/DDBJ whole genome shotgun (WGS) entry which is preliminary data.</text>
</comment>
<reference evidence="2 3" key="1">
    <citation type="submission" date="2022-10" db="EMBL/GenBank/DDBJ databases">
        <title>Identification of biosynthetic pathway for the production of the potent trypsin inhibitor radiosumin.</title>
        <authorList>
            <person name="Fewer D.P."/>
            <person name="Delbaje E."/>
            <person name="Ouyang X."/>
            <person name="Agostino P.D."/>
            <person name="Wahlsten M."/>
            <person name="Jokela J."/>
            <person name="Permi P."/>
            <person name="Haapaniemi E."/>
            <person name="Koistinen H."/>
        </authorList>
    </citation>
    <scope>NUCLEOTIDE SEQUENCE [LARGE SCALE GENOMIC DNA]</scope>
    <source>
        <strain evidence="2 3">NIES-515</strain>
    </source>
</reference>
<evidence type="ECO:0000313" key="2">
    <source>
        <dbReference type="EMBL" id="MCV3215684.1"/>
    </source>
</evidence>
<dbReference type="EMBL" id="JAOWRF010000279">
    <property type="protein sequence ID" value="MCV3215684.1"/>
    <property type="molecule type" value="Genomic_DNA"/>
</dbReference>
<dbReference type="Proteomes" id="UP001526143">
    <property type="component" value="Unassembled WGS sequence"/>
</dbReference>
<accession>A0ABT3B2T1</accession>
<keyword evidence="3" id="KW-1185">Reference proteome</keyword>
<gene>
    <name evidence="2" type="ORF">OGM63_19570</name>
</gene>
<sequence length="110" mass="12268">MPLYNPSFISASAPPPTSNHTRLADIPASIEQVTLLYEDARRKGVTIWNDSLNTLSLDTFTNEASFAVKITPGGYYEFPFNYIGLLVGIWDGTNGFARIREFYYAEPPAN</sequence>
<organism evidence="2 3">
    <name type="scientific">Plectonema radiosum NIES-515</name>
    <dbReference type="NCBI Taxonomy" id="2986073"/>
    <lineage>
        <taxon>Bacteria</taxon>
        <taxon>Bacillati</taxon>
        <taxon>Cyanobacteriota</taxon>
        <taxon>Cyanophyceae</taxon>
        <taxon>Oscillatoriophycideae</taxon>
        <taxon>Oscillatoriales</taxon>
        <taxon>Microcoleaceae</taxon>
        <taxon>Plectonema</taxon>
    </lineage>
</organism>